<dbReference type="SMART" id="SM00448">
    <property type="entry name" value="REC"/>
    <property type="match status" value="1"/>
</dbReference>
<keyword evidence="12" id="KW-0902">Two-component regulatory system</keyword>
<dbReference type="SMART" id="SM00387">
    <property type="entry name" value="HATPase_c"/>
    <property type="match status" value="1"/>
</dbReference>
<dbReference type="InterPro" id="IPR003594">
    <property type="entry name" value="HATPase_dom"/>
</dbReference>
<dbReference type="PRINTS" id="PR00344">
    <property type="entry name" value="BCTRLSENSOR"/>
</dbReference>
<dbReference type="Pfam" id="PF01627">
    <property type="entry name" value="Hpt"/>
    <property type="match status" value="1"/>
</dbReference>
<feature type="domain" description="Response regulatory" evidence="17">
    <location>
        <begin position="835"/>
        <end position="952"/>
    </location>
</feature>
<dbReference type="InterPro" id="IPR004358">
    <property type="entry name" value="Sig_transdc_His_kin-like_C"/>
</dbReference>
<evidence type="ECO:0000256" key="1">
    <source>
        <dbReference type="ARBA" id="ARBA00000085"/>
    </source>
</evidence>
<dbReference type="CDD" id="cd16922">
    <property type="entry name" value="HATPase_EvgS-ArcB-TorS-like"/>
    <property type="match status" value="1"/>
</dbReference>
<dbReference type="PROSITE" id="PS50109">
    <property type="entry name" value="HIS_KIN"/>
    <property type="match status" value="1"/>
</dbReference>
<keyword evidence="13" id="KW-0472">Membrane</keyword>
<feature type="modified residue" description="4-aspartylphosphate" evidence="15">
    <location>
        <position position="885"/>
    </location>
</feature>
<dbReference type="AlphaFoldDB" id="A0A0S2SGI2"/>
<accession>A0A0S2SGI2</accession>
<dbReference type="Gene3D" id="1.10.287.130">
    <property type="match status" value="1"/>
</dbReference>
<feature type="modified residue" description="Phosphohistidine" evidence="14">
    <location>
        <position position="1000"/>
    </location>
</feature>
<dbReference type="KEGG" id="asr:WL1483_1395"/>
<evidence type="ECO:0000256" key="11">
    <source>
        <dbReference type="ARBA" id="ARBA00022989"/>
    </source>
</evidence>
<keyword evidence="10" id="KW-0067">ATP-binding</keyword>
<evidence type="ECO:0000256" key="3">
    <source>
        <dbReference type="ARBA" id="ARBA00012438"/>
    </source>
</evidence>
<evidence type="ECO:0000256" key="15">
    <source>
        <dbReference type="PROSITE-ProRule" id="PRU00169"/>
    </source>
</evidence>
<evidence type="ECO:0000256" key="2">
    <source>
        <dbReference type="ARBA" id="ARBA00004429"/>
    </source>
</evidence>
<keyword evidence="8" id="KW-0812">Transmembrane</keyword>
<evidence type="ECO:0000259" key="16">
    <source>
        <dbReference type="PROSITE" id="PS50109"/>
    </source>
</evidence>
<feature type="domain" description="Histidine kinase" evidence="16">
    <location>
        <begin position="532"/>
        <end position="746"/>
    </location>
</feature>
<dbReference type="SMART" id="SM00388">
    <property type="entry name" value="HisKA"/>
    <property type="match status" value="1"/>
</dbReference>
<feature type="domain" description="HPt" evidence="18">
    <location>
        <begin position="961"/>
        <end position="1056"/>
    </location>
</feature>
<dbReference type="SUPFAM" id="SSF47226">
    <property type="entry name" value="Histidine-containing phosphotransfer domain, HPT domain"/>
    <property type="match status" value="1"/>
</dbReference>
<evidence type="ECO:0000256" key="9">
    <source>
        <dbReference type="ARBA" id="ARBA00022777"/>
    </source>
</evidence>
<evidence type="ECO:0000256" key="4">
    <source>
        <dbReference type="ARBA" id="ARBA00022475"/>
    </source>
</evidence>
<dbReference type="CDD" id="cd17546">
    <property type="entry name" value="REC_hyHK_CKI1_RcsC-like"/>
    <property type="match status" value="1"/>
</dbReference>
<organism evidence="19 20">
    <name type="scientific">Aeromonas schubertii</name>
    <dbReference type="NCBI Taxonomy" id="652"/>
    <lineage>
        <taxon>Bacteria</taxon>
        <taxon>Pseudomonadati</taxon>
        <taxon>Pseudomonadota</taxon>
        <taxon>Gammaproteobacteria</taxon>
        <taxon>Aeromonadales</taxon>
        <taxon>Aeromonadaceae</taxon>
        <taxon>Aeromonas</taxon>
    </lineage>
</organism>
<dbReference type="Pfam" id="PF00072">
    <property type="entry name" value="Response_reg"/>
    <property type="match status" value="1"/>
</dbReference>
<dbReference type="InterPro" id="IPR003661">
    <property type="entry name" value="HisK_dim/P_dom"/>
</dbReference>
<dbReference type="EMBL" id="CP013067">
    <property type="protein sequence ID" value="ALP40814.1"/>
    <property type="molecule type" value="Genomic_DNA"/>
</dbReference>
<keyword evidence="5" id="KW-0997">Cell inner membrane</keyword>
<comment type="subcellular location">
    <subcellularLocation>
        <location evidence="2">Cell inner membrane</location>
        <topology evidence="2">Multi-pass membrane protein</topology>
    </subcellularLocation>
</comment>
<dbReference type="Pfam" id="PF02518">
    <property type="entry name" value="HATPase_c"/>
    <property type="match status" value="1"/>
</dbReference>
<dbReference type="Pfam" id="PF00497">
    <property type="entry name" value="SBP_bac_3"/>
    <property type="match status" value="1"/>
</dbReference>
<keyword evidence="9" id="KW-0418">Kinase</keyword>
<dbReference type="EC" id="2.7.13.3" evidence="3"/>
<evidence type="ECO:0000313" key="20">
    <source>
        <dbReference type="Proteomes" id="UP000058114"/>
    </source>
</evidence>
<evidence type="ECO:0000256" key="10">
    <source>
        <dbReference type="ARBA" id="ARBA00022840"/>
    </source>
</evidence>
<dbReference type="PANTHER" id="PTHR43047:SF72">
    <property type="entry name" value="OSMOSENSING HISTIDINE PROTEIN KINASE SLN1"/>
    <property type="match status" value="1"/>
</dbReference>
<proteinExistence type="predicted"/>
<sequence>MSEPTRAWLASQPEISLCYPAIDYPPYLVKGGGLARDLIRQLTDSLGSHVTYLSYPTWRATREAYLAGACDLLPIMSPEGVDPLLGVQSRPLFTVRSALLYRAGARRGSAMVPAAWLSPDTMGELLPELALKPAPAGVSPYQLLQEGKAQAYFGDYLSLRDTLRQHPDLDARLRTLDSQGLLMSMRLVMRDEPRLREAIDIAIRYLPPTRVYRLAEEYVPHAAQAINPPEWSDETLSWLARTREIRVAINPGLSPFSSVGSSGEPVGWAVDVLKGLLRPHGIAISWVPVTTREEALGRLEGGQVDLLLGLPETSALADTLRFTRIMVRSHWAIVTPTSVVTELAQLAGKRVWVPESLWDTDLLATLAPAQWQRVATLDEGARRLRLNEGDAMLADLYQLQYPLQLNRLHDLRINDLATERWGLGFAVAAASPHLATFLDQGIMRITPTQQDELRQRWLRLSVTQVEGVSYGLWIGSSLLLLLTGGSISLLIWRSRRRMALEVVRRREVEKGLSEARERAEAAVEAKGRFLASISHEIRTPMNAIIGLLEWLSGTPLSAEQGRTLEGVRQASDELLGLLNDILDFSRNESTQLALTPQRVDLALLCEQVAAIHWPKARDKGLALSLRVEPDLPVTLWLDPHRFAQIVHNLLSNAIKFTPSGRVSLTLGVGDGLLHLAVEDEGPGIEEELGARLFQPFEQGEEARRQGLGTGLGLAICRQLVGQMGGVIGVTARQPGSRFWCRLPLQPSPLQLPRKRMVEGVTLVMPPDEAARWDPWLGRLGIARQGEPLGLEHDEFGLPCWRWRGQRLLPGAILTALTTASQGESHEPPATGTGLKVLLVEDHPLNRQVLAMQLGQLGARVVEAADGAEVLQHLERGERVDLVLTDLQMPLVDGAELCRRIKGDARWDGIPVYVITADLSVQAAERLTACGCDGHLDKPVRRQELANLMQGCLPTVTDETPSGLLNDELITLYETTSRQDLALLQRQWREGDSKGWASQLHRIKGSAKMVGAAELVRLADYWQQHPQWDGEAALGAALESVVCRLRRGDDNDQHHHR</sequence>
<dbReference type="InterPro" id="IPR036641">
    <property type="entry name" value="HPT_dom_sf"/>
</dbReference>
<evidence type="ECO:0000256" key="12">
    <source>
        <dbReference type="ARBA" id="ARBA00023012"/>
    </source>
</evidence>
<dbReference type="InterPro" id="IPR001638">
    <property type="entry name" value="Solute-binding_3/MltF_N"/>
</dbReference>
<keyword evidence="7" id="KW-0808">Transferase</keyword>
<dbReference type="InterPro" id="IPR008207">
    <property type="entry name" value="Sig_transdc_His_kin_Hpt_dom"/>
</dbReference>
<dbReference type="PATRIC" id="fig|652.5.peg.2331"/>
<dbReference type="Gene3D" id="3.30.565.10">
    <property type="entry name" value="Histidine kinase-like ATPase, C-terminal domain"/>
    <property type="match status" value="1"/>
</dbReference>
<dbReference type="SUPFAM" id="SSF47384">
    <property type="entry name" value="Homodimeric domain of signal transducing histidine kinase"/>
    <property type="match status" value="1"/>
</dbReference>
<dbReference type="Gene3D" id="3.40.190.10">
    <property type="entry name" value="Periplasmic binding protein-like II"/>
    <property type="match status" value="4"/>
</dbReference>
<dbReference type="RefSeq" id="WP_158453495.1">
    <property type="nucleotide sequence ID" value="NZ_CP013067.1"/>
</dbReference>
<evidence type="ECO:0000256" key="14">
    <source>
        <dbReference type="PROSITE-ProRule" id="PRU00110"/>
    </source>
</evidence>
<evidence type="ECO:0000259" key="18">
    <source>
        <dbReference type="PROSITE" id="PS50894"/>
    </source>
</evidence>
<dbReference type="Gene3D" id="3.40.50.2300">
    <property type="match status" value="1"/>
</dbReference>
<dbReference type="GO" id="GO:0005886">
    <property type="term" value="C:plasma membrane"/>
    <property type="evidence" value="ECO:0007669"/>
    <property type="project" value="UniProtKB-SubCell"/>
</dbReference>
<evidence type="ECO:0000256" key="6">
    <source>
        <dbReference type="ARBA" id="ARBA00022553"/>
    </source>
</evidence>
<dbReference type="Pfam" id="PF00512">
    <property type="entry name" value="HisKA"/>
    <property type="match status" value="1"/>
</dbReference>
<dbReference type="SUPFAM" id="SSF53850">
    <property type="entry name" value="Periplasmic binding protein-like II"/>
    <property type="match status" value="2"/>
</dbReference>
<reference evidence="20" key="1">
    <citation type="submission" date="2015-10" db="EMBL/GenBank/DDBJ databases">
        <title>Complete Genome Sequence of Aeromonas schubertii strain WL1483.</title>
        <authorList>
            <person name="Liu L."/>
        </authorList>
    </citation>
    <scope>NUCLEOTIDE SEQUENCE [LARGE SCALE GENOMIC DNA]</scope>
    <source>
        <strain evidence="20">WL1483</strain>
    </source>
</reference>
<dbReference type="GO" id="GO:0000155">
    <property type="term" value="F:phosphorelay sensor kinase activity"/>
    <property type="evidence" value="ECO:0007669"/>
    <property type="project" value="InterPro"/>
</dbReference>
<keyword evidence="6 15" id="KW-0597">Phosphoprotein</keyword>
<dbReference type="CDD" id="cd00082">
    <property type="entry name" value="HisKA"/>
    <property type="match status" value="1"/>
</dbReference>
<dbReference type="SUPFAM" id="SSF55874">
    <property type="entry name" value="ATPase domain of HSP90 chaperone/DNA topoisomerase II/histidine kinase"/>
    <property type="match status" value="1"/>
</dbReference>
<dbReference type="PROSITE" id="PS50894">
    <property type="entry name" value="HPT"/>
    <property type="match status" value="1"/>
</dbReference>
<keyword evidence="4" id="KW-1003">Cell membrane</keyword>
<gene>
    <name evidence="19" type="ORF">WL1483_1395</name>
</gene>
<dbReference type="InterPro" id="IPR001789">
    <property type="entry name" value="Sig_transdc_resp-reg_receiver"/>
</dbReference>
<evidence type="ECO:0000256" key="13">
    <source>
        <dbReference type="ARBA" id="ARBA00023136"/>
    </source>
</evidence>
<keyword evidence="11" id="KW-1133">Transmembrane helix</keyword>
<name>A0A0S2SGI2_9GAMM</name>
<dbReference type="GO" id="GO:0009927">
    <property type="term" value="F:histidine phosphotransfer kinase activity"/>
    <property type="evidence" value="ECO:0007669"/>
    <property type="project" value="TreeGrafter"/>
</dbReference>
<keyword evidence="10" id="KW-0547">Nucleotide-binding</keyword>
<dbReference type="CDD" id="cd01007">
    <property type="entry name" value="PBP2_BvgS_HisK_like"/>
    <property type="match status" value="1"/>
</dbReference>
<dbReference type="SUPFAM" id="SSF52172">
    <property type="entry name" value="CheY-like"/>
    <property type="match status" value="1"/>
</dbReference>
<reference evidence="19 20" key="2">
    <citation type="journal article" date="2016" name="Genome Announc.">
        <title>Complete Genome Sequence of the Highly Virulent Aeromonas schubertii Strain WL1483, Isolated from Diseased Snakehead Fish (Channa argus) in China.</title>
        <authorList>
            <person name="Liu L."/>
            <person name="Li N."/>
            <person name="Zhang D."/>
            <person name="Fu X."/>
            <person name="Shi C."/>
            <person name="Lin Q."/>
            <person name="Hao G."/>
        </authorList>
    </citation>
    <scope>NUCLEOTIDE SEQUENCE [LARGE SCALE GENOMIC DNA]</scope>
    <source>
        <strain evidence="19 20">WL1483</strain>
    </source>
</reference>
<dbReference type="Gene3D" id="1.20.120.160">
    <property type="entry name" value="HPT domain"/>
    <property type="match status" value="1"/>
</dbReference>
<dbReference type="PANTHER" id="PTHR43047">
    <property type="entry name" value="TWO-COMPONENT HISTIDINE PROTEIN KINASE"/>
    <property type="match status" value="1"/>
</dbReference>
<comment type="catalytic activity">
    <reaction evidence="1">
        <text>ATP + protein L-histidine = ADP + protein N-phospho-L-histidine.</text>
        <dbReference type="EC" id="2.7.13.3"/>
    </reaction>
</comment>
<evidence type="ECO:0000259" key="17">
    <source>
        <dbReference type="PROSITE" id="PS50110"/>
    </source>
</evidence>
<dbReference type="Proteomes" id="UP000058114">
    <property type="component" value="Chromosome"/>
</dbReference>
<evidence type="ECO:0000256" key="7">
    <source>
        <dbReference type="ARBA" id="ARBA00022679"/>
    </source>
</evidence>
<dbReference type="InterPro" id="IPR036890">
    <property type="entry name" value="HATPase_C_sf"/>
</dbReference>
<dbReference type="InterPro" id="IPR005467">
    <property type="entry name" value="His_kinase_dom"/>
</dbReference>
<protein>
    <recommendedName>
        <fullName evidence="3">histidine kinase</fullName>
        <ecNumber evidence="3">2.7.13.3</ecNumber>
    </recommendedName>
</protein>
<evidence type="ECO:0000256" key="5">
    <source>
        <dbReference type="ARBA" id="ARBA00022519"/>
    </source>
</evidence>
<dbReference type="InterPro" id="IPR011006">
    <property type="entry name" value="CheY-like_superfamily"/>
</dbReference>
<dbReference type="InterPro" id="IPR036097">
    <property type="entry name" value="HisK_dim/P_sf"/>
</dbReference>
<evidence type="ECO:0000256" key="8">
    <source>
        <dbReference type="ARBA" id="ARBA00022692"/>
    </source>
</evidence>
<dbReference type="PROSITE" id="PS50110">
    <property type="entry name" value="RESPONSE_REGULATORY"/>
    <property type="match status" value="1"/>
</dbReference>
<dbReference type="SMART" id="SM00062">
    <property type="entry name" value="PBPb"/>
    <property type="match status" value="1"/>
</dbReference>
<evidence type="ECO:0000313" key="19">
    <source>
        <dbReference type="EMBL" id="ALP40814.1"/>
    </source>
</evidence>